<protein>
    <submittedName>
        <fullName evidence="1">Uncharacterized protein</fullName>
    </submittedName>
</protein>
<evidence type="ECO:0000313" key="1">
    <source>
        <dbReference type="EMBL" id="RVW20686.1"/>
    </source>
</evidence>
<organism evidence="1 2">
    <name type="scientific">Vitis vinifera</name>
    <name type="common">Grape</name>
    <dbReference type="NCBI Taxonomy" id="29760"/>
    <lineage>
        <taxon>Eukaryota</taxon>
        <taxon>Viridiplantae</taxon>
        <taxon>Streptophyta</taxon>
        <taxon>Embryophyta</taxon>
        <taxon>Tracheophyta</taxon>
        <taxon>Spermatophyta</taxon>
        <taxon>Magnoliopsida</taxon>
        <taxon>eudicotyledons</taxon>
        <taxon>Gunneridae</taxon>
        <taxon>Pentapetalae</taxon>
        <taxon>rosids</taxon>
        <taxon>Vitales</taxon>
        <taxon>Vitaceae</taxon>
        <taxon>Viteae</taxon>
        <taxon>Vitis</taxon>
    </lineage>
</organism>
<gene>
    <name evidence="1" type="ORF">CK203_112153</name>
</gene>
<name>A0A438CCP3_VITVI</name>
<dbReference type="Proteomes" id="UP000288805">
    <property type="component" value="Unassembled WGS sequence"/>
</dbReference>
<proteinExistence type="predicted"/>
<reference evidence="1 2" key="1">
    <citation type="journal article" date="2018" name="PLoS Genet.">
        <title>Population sequencing reveals clonal diversity and ancestral inbreeding in the grapevine cultivar Chardonnay.</title>
        <authorList>
            <person name="Roach M.J."/>
            <person name="Johnson D.L."/>
            <person name="Bohlmann J."/>
            <person name="van Vuuren H.J."/>
            <person name="Jones S.J."/>
            <person name="Pretorius I.S."/>
            <person name="Schmidt S.A."/>
            <person name="Borneman A.R."/>
        </authorList>
    </citation>
    <scope>NUCLEOTIDE SEQUENCE [LARGE SCALE GENOMIC DNA]</scope>
    <source>
        <strain evidence="2">cv. Chardonnay</strain>
        <tissue evidence="1">Leaf</tissue>
    </source>
</reference>
<comment type="caution">
    <text evidence="1">The sequence shown here is derived from an EMBL/GenBank/DDBJ whole genome shotgun (WGS) entry which is preliminary data.</text>
</comment>
<dbReference type="EMBL" id="QGNW01002347">
    <property type="protein sequence ID" value="RVW20686.1"/>
    <property type="molecule type" value="Genomic_DNA"/>
</dbReference>
<dbReference type="Gene3D" id="2.40.70.10">
    <property type="entry name" value="Acid Proteases"/>
    <property type="match status" value="1"/>
</dbReference>
<evidence type="ECO:0000313" key="2">
    <source>
        <dbReference type="Proteomes" id="UP000288805"/>
    </source>
</evidence>
<dbReference type="PANTHER" id="PTHR33067">
    <property type="entry name" value="RNA-DIRECTED DNA POLYMERASE-RELATED"/>
    <property type="match status" value="1"/>
</dbReference>
<accession>A0A438CCP3</accession>
<dbReference type="AlphaFoldDB" id="A0A438CCP3"/>
<dbReference type="PANTHER" id="PTHR33067:SF32">
    <property type="entry name" value="ASPARTIC PEPTIDASE DDI1-TYPE DOMAIN-CONTAINING PROTEIN"/>
    <property type="match status" value="1"/>
</dbReference>
<sequence length="274" mass="30674">MIGELCGESFVGLGASVNLLPYSVYKQLGLGELKPTSITLSLADRSMKIPRGMIEDVLVQVDKFYYQWILLFLIRTRLPKELTIARNNSIQKKKKDQKRFACYSTPLEKEGRNLPLFNREETPEALRRTPKAYSKAITHGVEEDCLLEVLRRCKKAIGWQISNLERINPLVYSPWVSPMQVMLNKSGITVVQNGKEKKCLHASLQVGGLGSQQSNTSNGVQFGVELKKLEPLEADHTKLKANFTGCEITRGMAVKWCPSACEILQPSCTLAKSS</sequence>
<dbReference type="InterPro" id="IPR021109">
    <property type="entry name" value="Peptidase_aspartic_dom_sf"/>
</dbReference>